<feature type="compositionally biased region" description="Basic residues" evidence="1">
    <location>
        <begin position="12"/>
        <end position="22"/>
    </location>
</feature>
<dbReference type="EMBL" id="JAENGZ010000603">
    <property type="protein sequence ID" value="KAG6956503.1"/>
    <property type="molecule type" value="Genomic_DNA"/>
</dbReference>
<feature type="region of interest" description="Disordered" evidence="1">
    <location>
        <begin position="1"/>
        <end position="199"/>
    </location>
</feature>
<feature type="compositionally biased region" description="Polar residues" evidence="1">
    <location>
        <begin position="111"/>
        <end position="129"/>
    </location>
</feature>
<protein>
    <submittedName>
        <fullName evidence="2">Uncharacterized protein</fullName>
    </submittedName>
</protein>
<comment type="caution">
    <text evidence="2">The sequence shown here is derived from an EMBL/GenBank/DDBJ whole genome shotgun (WGS) entry which is preliminary data.</text>
</comment>
<evidence type="ECO:0000256" key="1">
    <source>
        <dbReference type="SAM" id="MobiDB-lite"/>
    </source>
</evidence>
<organism evidence="2 3">
    <name type="scientific">Phytophthora cactorum</name>
    <dbReference type="NCBI Taxonomy" id="29920"/>
    <lineage>
        <taxon>Eukaryota</taxon>
        <taxon>Sar</taxon>
        <taxon>Stramenopiles</taxon>
        <taxon>Oomycota</taxon>
        <taxon>Peronosporomycetes</taxon>
        <taxon>Peronosporales</taxon>
        <taxon>Peronosporaceae</taxon>
        <taxon>Phytophthora</taxon>
    </lineage>
</organism>
<evidence type="ECO:0000313" key="2">
    <source>
        <dbReference type="EMBL" id="KAG6956503.1"/>
    </source>
</evidence>
<sequence length="338" mass="37116">MQSATAAIGNGGRHRRKRRQHSSHGSAWASTGRVLGKRSNRTPPCPAGSPRRRSPQLAQTTPNQVETTHSPASPQTALQGLEGNRTSMEASIKSHSSPVSSPSLDTTSSPEVPSNSETRVNAEVSSSPDCTPPVLRAPQLANTTTSTNVCRSSPRESSSMRQGVSRPDRTSPTRRSPRLSQQSPGHKDNSMPSEADMPTTNSRLYQLIIRPIVKSAIGQRDISGETLDDIVGNGSSFTDLLNKVWELFCSRIKRRAVKRDEEWSVVVPDMQDWSKVMQFKSKRHIVDSTKLEQAWNSWPHSVRGQTIKLLIYEYGAAITTVPTLADFKRACIVPLVTD</sequence>
<dbReference type="Proteomes" id="UP000688947">
    <property type="component" value="Unassembled WGS sequence"/>
</dbReference>
<feature type="compositionally biased region" description="Polar residues" evidence="1">
    <location>
        <begin position="140"/>
        <end position="162"/>
    </location>
</feature>
<name>A0A8T1U846_9STRA</name>
<dbReference type="VEuPathDB" id="FungiDB:PC110_g17248"/>
<proteinExistence type="predicted"/>
<feature type="compositionally biased region" description="Polar residues" evidence="1">
    <location>
        <begin position="56"/>
        <end position="89"/>
    </location>
</feature>
<dbReference type="AlphaFoldDB" id="A0A8T1U846"/>
<dbReference type="OrthoDB" id="115304at2759"/>
<gene>
    <name evidence="2" type="ORF">JG687_00010560</name>
</gene>
<accession>A0A8T1U846</accession>
<evidence type="ECO:0000313" key="3">
    <source>
        <dbReference type="Proteomes" id="UP000688947"/>
    </source>
</evidence>
<reference evidence="2" key="1">
    <citation type="submission" date="2021-01" db="EMBL/GenBank/DDBJ databases">
        <title>Phytophthora aleatoria, a newly-described species from Pinus radiata is distinct from Phytophthora cactorum isolates based on comparative genomics.</title>
        <authorList>
            <person name="Mcdougal R."/>
            <person name="Panda P."/>
            <person name="Williams N."/>
            <person name="Studholme D.J."/>
        </authorList>
    </citation>
    <scope>NUCLEOTIDE SEQUENCE</scope>
    <source>
        <strain evidence="2">NZFS 3830</strain>
    </source>
</reference>
<feature type="compositionally biased region" description="Low complexity" evidence="1">
    <location>
        <begin position="91"/>
        <end position="110"/>
    </location>
</feature>